<protein>
    <submittedName>
        <fullName evidence="1">Uncharacterized protein</fullName>
    </submittedName>
</protein>
<accession>A0ABS2N6G5</accession>
<proteinExistence type="predicted"/>
<organism evidence="1 2">
    <name type="scientific">Aquibacillus albus</name>
    <dbReference type="NCBI Taxonomy" id="1168171"/>
    <lineage>
        <taxon>Bacteria</taxon>
        <taxon>Bacillati</taxon>
        <taxon>Bacillota</taxon>
        <taxon>Bacilli</taxon>
        <taxon>Bacillales</taxon>
        <taxon>Bacillaceae</taxon>
        <taxon>Aquibacillus</taxon>
    </lineage>
</organism>
<sequence>MIVNHAGTLKKDFFIAYLSLVMNAKNCTLNQAKETTFERFFKQDKDIYGQETYQQFLLAYRSLRSDS</sequence>
<keyword evidence="2" id="KW-1185">Reference proteome</keyword>
<dbReference type="Proteomes" id="UP001296943">
    <property type="component" value="Unassembled WGS sequence"/>
</dbReference>
<dbReference type="EMBL" id="JAFBDR010000042">
    <property type="protein sequence ID" value="MBM7573679.1"/>
    <property type="molecule type" value="Genomic_DNA"/>
</dbReference>
<comment type="caution">
    <text evidence="1">The sequence shown here is derived from an EMBL/GenBank/DDBJ whole genome shotgun (WGS) entry which is preliminary data.</text>
</comment>
<gene>
    <name evidence="1" type="ORF">JOC48_004248</name>
</gene>
<name>A0ABS2N6G5_9BACI</name>
<dbReference type="RefSeq" id="WP_204502311.1">
    <property type="nucleotide sequence ID" value="NZ_JAFBDR010000042.1"/>
</dbReference>
<reference evidence="1 2" key="1">
    <citation type="submission" date="2021-01" db="EMBL/GenBank/DDBJ databases">
        <title>Genomic Encyclopedia of Type Strains, Phase IV (KMG-IV): sequencing the most valuable type-strain genomes for metagenomic binning, comparative biology and taxonomic classification.</title>
        <authorList>
            <person name="Goeker M."/>
        </authorList>
    </citation>
    <scope>NUCLEOTIDE SEQUENCE [LARGE SCALE GENOMIC DNA]</scope>
    <source>
        <strain evidence="1 2">DSM 23711</strain>
    </source>
</reference>
<evidence type="ECO:0000313" key="2">
    <source>
        <dbReference type="Proteomes" id="UP001296943"/>
    </source>
</evidence>
<evidence type="ECO:0000313" key="1">
    <source>
        <dbReference type="EMBL" id="MBM7573679.1"/>
    </source>
</evidence>